<feature type="chain" id="PRO_5046616920" description="Gamma-interferon-inducible lysosomal thiol reductase" evidence="3">
    <location>
        <begin position="26"/>
        <end position="278"/>
    </location>
</feature>
<comment type="caution">
    <text evidence="4">The sequence shown here is derived from an EMBL/GenBank/DDBJ whole genome shotgun (WGS) entry which is preliminary data.</text>
</comment>
<evidence type="ECO:0000313" key="5">
    <source>
        <dbReference type="Proteomes" id="UP001472677"/>
    </source>
</evidence>
<dbReference type="PANTHER" id="PTHR13234">
    <property type="entry name" value="GAMMA-INTERFERON INDUCIBLE LYSOSOMAL THIOL REDUCTASE GILT"/>
    <property type="match status" value="1"/>
</dbReference>
<gene>
    <name evidence="4" type="ORF">V6N12_036080</name>
</gene>
<dbReference type="Pfam" id="PF03227">
    <property type="entry name" value="GILT"/>
    <property type="match status" value="1"/>
</dbReference>
<dbReference type="InterPro" id="IPR004911">
    <property type="entry name" value="Interferon-induced_GILT"/>
</dbReference>
<comment type="similarity">
    <text evidence="1">Belongs to the GILT family.</text>
</comment>
<evidence type="ECO:0008006" key="6">
    <source>
        <dbReference type="Google" id="ProtNLM"/>
    </source>
</evidence>
<dbReference type="EMBL" id="JBBPBM010000011">
    <property type="protein sequence ID" value="KAK8563945.1"/>
    <property type="molecule type" value="Genomic_DNA"/>
</dbReference>
<protein>
    <recommendedName>
        <fullName evidence="6">Gamma-interferon-inducible lysosomal thiol reductase</fullName>
    </recommendedName>
</protein>
<evidence type="ECO:0000256" key="2">
    <source>
        <dbReference type="ARBA" id="ARBA00023180"/>
    </source>
</evidence>
<keyword evidence="5" id="KW-1185">Reference proteome</keyword>
<sequence>MGYFQPLIFFVLAAFPFMFISPSHSSLDYEIAKNLLPAKQVGNVTLSLYYETLCPGCAYFITSDLVKVFQTDLYTIVNLRFVPWGNAKIVGDKIRCQHGEDECYLNAIHSCVIHLWPDVKTHFRFIHCTEEQSLEGPASSKEAMWKNCSDKLGLRGDMINKCYSTGLGMKLLRRYGNETARLIPPHEYVPWVVVNNTPLRKVSFSLPLSPCDFEVTFVTSNFNTYFVAQDFENFVKHVCDAYKGDPKPEACTTQSSSVSSTNRKIATEIHPACYAEQT</sequence>
<proteinExistence type="inferred from homology"/>
<reference evidence="4 5" key="1">
    <citation type="journal article" date="2024" name="G3 (Bethesda)">
        <title>Genome assembly of Hibiscus sabdariffa L. provides insights into metabolisms of medicinal natural products.</title>
        <authorList>
            <person name="Kim T."/>
        </authorList>
    </citation>
    <scope>NUCLEOTIDE SEQUENCE [LARGE SCALE GENOMIC DNA]</scope>
    <source>
        <strain evidence="4">TK-2024</strain>
        <tissue evidence="4">Old leaves</tissue>
    </source>
</reference>
<evidence type="ECO:0000256" key="3">
    <source>
        <dbReference type="SAM" id="SignalP"/>
    </source>
</evidence>
<dbReference type="Proteomes" id="UP001472677">
    <property type="component" value="Unassembled WGS sequence"/>
</dbReference>
<name>A0ABR2EQ19_9ROSI</name>
<organism evidence="4 5">
    <name type="scientific">Hibiscus sabdariffa</name>
    <name type="common">roselle</name>
    <dbReference type="NCBI Taxonomy" id="183260"/>
    <lineage>
        <taxon>Eukaryota</taxon>
        <taxon>Viridiplantae</taxon>
        <taxon>Streptophyta</taxon>
        <taxon>Embryophyta</taxon>
        <taxon>Tracheophyta</taxon>
        <taxon>Spermatophyta</taxon>
        <taxon>Magnoliopsida</taxon>
        <taxon>eudicotyledons</taxon>
        <taxon>Gunneridae</taxon>
        <taxon>Pentapetalae</taxon>
        <taxon>rosids</taxon>
        <taxon>malvids</taxon>
        <taxon>Malvales</taxon>
        <taxon>Malvaceae</taxon>
        <taxon>Malvoideae</taxon>
        <taxon>Hibiscus</taxon>
    </lineage>
</organism>
<evidence type="ECO:0000313" key="4">
    <source>
        <dbReference type="EMBL" id="KAK8563945.1"/>
    </source>
</evidence>
<feature type="signal peptide" evidence="3">
    <location>
        <begin position="1"/>
        <end position="25"/>
    </location>
</feature>
<accession>A0ABR2EQ19</accession>
<dbReference type="PANTHER" id="PTHR13234:SF64">
    <property type="entry name" value="SAPOSIN A-TYPE DOMAIN-CONTAINING PROTEIN"/>
    <property type="match status" value="1"/>
</dbReference>
<keyword evidence="2" id="KW-0325">Glycoprotein</keyword>
<keyword evidence="3" id="KW-0732">Signal</keyword>
<evidence type="ECO:0000256" key="1">
    <source>
        <dbReference type="ARBA" id="ARBA00005679"/>
    </source>
</evidence>